<evidence type="ECO:0000256" key="1">
    <source>
        <dbReference type="ARBA" id="ARBA00008874"/>
    </source>
</evidence>
<evidence type="ECO:0000259" key="5">
    <source>
        <dbReference type="PROSITE" id="PS50011"/>
    </source>
</evidence>
<keyword evidence="7" id="KW-1185">Reference proteome</keyword>
<keyword evidence="3" id="KW-0067">ATP-binding</keyword>
<dbReference type="InterPro" id="IPR000719">
    <property type="entry name" value="Prot_kinase_dom"/>
</dbReference>
<dbReference type="Pfam" id="PF00069">
    <property type="entry name" value="Pkinase"/>
    <property type="match status" value="1"/>
</dbReference>
<gene>
    <name evidence="6" type="ORF">D5R40_20835</name>
</gene>
<organism evidence="6 7">
    <name type="scientific">Okeania hirsuta</name>
    <dbReference type="NCBI Taxonomy" id="1458930"/>
    <lineage>
        <taxon>Bacteria</taxon>
        <taxon>Bacillati</taxon>
        <taxon>Cyanobacteriota</taxon>
        <taxon>Cyanophyceae</taxon>
        <taxon>Oscillatoriophycideae</taxon>
        <taxon>Oscillatoriales</taxon>
        <taxon>Microcoleaceae</taxon>
        <taxon>Okeania</taxon>
    </lineage>
</organism>
<dbReference type="Gene3D" id="1.10.510.10">
    <property type="entry name" value="Transferase(Phosphotransferase) domain 1"/>
    <property type="match status" value="1"/>
</dbReference>
<dbReference type="EMBL" id="RCBY01000135">
    <property type="protein sequence ID" value="RQH34471.1"/>
    <property type="molecule type" value="Genomic_DNA"/>
</dbReference>
<evidence type="ECO:0000256" key="2">
    <source>
        <dbReference type="ARBA" id="ARBA00022741"/>
    </source>
</evidence>
<dbReference type="GO" id="GO:0004672">
    <property type="term" value="F:protein kinase activity"/>
    <property type="evidence" value="ECO:0007669"/>
    <property type="project" value="InterPro"/>
</dbReference>
<feature type="compositionally biased region" description="Polar residues" evidence="4">
    <location>
        <begin position="170"/>
        <end position="182"/>
    </location>
</feature>
<dbReference type="PANTHER" id="PTHR45832:SF22">
    <property type="entry name" value="SERINE_THREONINE-PROTEIN KINASE SAMKA-RELATED"/>
    <property type="match status" value="1"/>
</dbReference>
<dbReference type="Proteomes" id="UP000269154">
    <property type="component" value="Unassembled WGS sequence"/>
</dbReference>
<dbReference type="InterPro" id="IPR011009">
    <property type="entry name" value="Kinase-like_dom_sf"/>
</dbReference>
<comment type="caution">
    <text evidence="6">The sequence shown here is derived from an EMBL/GenBank/DDBJ whole genome shotgun (WGS) entry which is preliminary data.</text>
</comment>
<feature type="region of interest" description="Disordered" evidence="4">
    <location>
        <begin position="168"/>
        <end position="189"/>
    </location>
</feature>
<accession>A0A3N6PPD2</accession>
<evidence type="ECO:0000256" key="3">
    <source>
        <dbReference type="ARBA" id="ARBA00022840"/>
    </source>
</evidence>
<keyword evidence="2" id="KW-0547">Nucleotide-binding</keyword>
<dbReference type="RefSeq" id="WP_124147222.1">
    <property type="nucleotide sequence ID" value="NZ_CAWOKI010000243.1"/>
</dbReference>
<protein>
    <recommendedName>
        <fullName evidence="5">Protein kinase domain-containing protein</fullName>
    </recommendedName>
</protein>
<evidence type="ECO:0000313" key="7">
    <source>
        <dbReference type="Proteomes" id="UP000269154"/>
    </source>
</evidence>
<evidence type="ECO:0000256" key="4">
    <source>
        <dbReference type="SAM" id="MobiDB-lite"/>
    </source>
</evidence>
<dbReference type="PANTHER" id="PTHR45832">
    <property type="entry name" value="SERINE/THREONINE-PROTEIN KINASE SAMKA-RELATED-RELATED"/>
    <property type="match status" value="1"/>
</dbReference>
<reference evidence="6 7" key="1">
    <citation type="journal article" date="2018" name="ACS Chem. Biol.">
        <title>Ketoreductase domain dysfunction expands chemodiversity: malyngamide biosynthesis in the cyanobacterium Okeania hirsuta.</title>
        <authorList>
            <person name="Moss N.A."/>
            <person name="Leao T."/>
            <person name="Rankin M."/>
            <person name="McCullough T.M."/>
            <person name="Qu P."/>
            <person name="Korobeynikov A."/>
            <person name="Smith J.L."/>
            <person name="Gerwick L."/>
            <person name="Gerwick W.H."/>
        </authorList>
    </citation>
    <scope>NUCLEOTIDE SEQUENCE [LARGE SCALE GENOMIC DNA]</scope>
    <source>
        <strain evidence="6 7">PAB10Feb10-1</strain>
    </source>
</reference>
<proteinExistence type="inferred from homology"/>
<comment type="similarity">
    <text evidence="1">Belongs to the protein kinase superfamily. STE Ser/Thr protein kinase family. STE20 subfamily.</text>
</comment>
<dbReference type="SUPFAM" id="SSF56112">
    <property type="entry name" value="Protein kinase-like (PK-like)"/>
    <property type="match status" value="1"/>
</dbReference>
<dbReference type="OrthoDB" id="472975at2"/>
<evidence type="ECO:0000313" key="6">
    <source>
        <dbReference type="EMBL" id="RQH34471.1"/>
    </source>
</evidence>
<feature type="domain" description="Protein kinase" evidence="5">
    <location>
        <begin position="15"/>
        <end position="264"/>
    </location>
</feature>
<dbReference type="PROSITE" id="PS50011">
    <property type="entry name" value="PROTEIN_KINASE_DOM"/>
    <property type="match status" value="1"/>
</dbReference>
<dbReference type="AlphaFoldDB" id="A0A3N6PPD2"/>
<sequence>MQNIVKVGLKPDERYSFINTIQKNSFEIISLVEDNYQYYEHYLKRDFTGEYLENFQHKLDSFAGLKHPQIEQIEDFSFDSNQQQLSIIQTYVEGTSYQTLLESNSFLSEYEAVQLMNQVLKVLSYVHSKSLSHGNISPSNLIKAEDGLIILVNFKLIQNIRETVKKGALDNSTQKEPSSNANLGEKSESITEVEFNPSQDIRDLAITVLMLMTGLKREELLRKNDNTWEWYARKQISDSRAQVFEQMLSANSTGVSAETIHQSLNTTLPIAASGSLSSITGVVASALGALVVFTGLIAILLIGDDSSSTPDIEPKPSILSETQESFSCPQGKLIAIACDVEINDSDSPDFDGGELTVKVKGGTENDRLLIYQKRPSTESAEENNNQITYRNISIGSFSGGIGTEPLKIVFNSSATVKAVETTVKSIIYQNVSDNPKKGTRTLEIKVTDGDGGISNTLNRIVTVTPVNQRPVITVPEKQTAKEDQKFSIKGISVKEPDGDNICLVFTPNNGKITIKENVVGGVSFRGIKYSENNTVAFCGTPTQVNKTLKANNGIVYESNTNFIGSDCSCQRCTSSYRVFKCR</sequence>
<dbReference type="InterPro" id="IPR051931">
    <property type="entry name" value="PAK3-like"/>
</dbReference>
<dbReference type="GO" id="GO:0005524">
    <property type="term" value="F:ATP binding"/>
    <property type="evidence" value="ECO:0007669"/>
    <property type="project" value="UniProtKB-KW"/>
</dbReference>
<name>A0A3N6PPD2_9CYAN</name>